<keyword evidence="2" id="KW-1185">Reference proteome</keyword>
<organism evidence="1 2">
    <name type="scientific">Elysia marginata</name>
    <dbReference type="NCBI Taxonomy" id="1093978"/>
    <lineage>
        <taxon>Eukaryota</taxon>
        <taxon>Metazoa</taxon>
        <taxon>Spiralia</taxon>
        <taxon>Lophotrochozoa</taxon>
        <taxon>Mollusca</taxon>
        <taxon>Gastropoda</taxon>
        <taxon>Heterobranchia</taxon>
        <taxon>Euthyneura</taxon>
        <taxon>Panpulmonata</taxon>
        <taxon>Sacoglossa</taxon>
        <taxon>Placobranchoidea</taxon>
        <taxon>Plakobranchidae</taxon>
        <taxon>Elysia</taxon>
    </lineage>
</organism>
<dbReference type="Proteomes" id="UP000762676">
    <property type="component" value="Unassembled WGS sequence"/>
</dbReference>
<reference evidence="1 2" key="1">
    <citation type="journal article" date="2021" name="Elife">
        <title>Chloroplast acquisition without the gene transfer in kleptoplastic sea slugs, Plakobranchus ocellatus.</title>
        <authorList>
            <person name="Maeda T."/>
            <person name="Takahashi S."/>
            <person name="Yoshida T."/>
            <person name="Shimamura S."/>
            <person name="Takaki Y."/>
            <person name="Nagai Y."/>
            <person name="Toyoda A."/>
            <person name="Suzuki Y."/>
            <person name="Arimoto A."/>
            <person name="Ishii H."/>
            <person name="Satoh N."/>
            <person name="Nishiyama T."/>
            <person name="Hasebe M."/>
            <person name="Maruyama T."/>
            <person name="Minagawa J."/>
            <person name="Obokata J."/>
            <person name="Shigenobu S."/>
        </authorList>
    </citation>
    <scope>NUCLEOTIDE SEQUENCE [LARGE SCALE GENOMIC DNA]</scope>
</reference>
<evidence type="ECO:0000313" key="1">
    <source>
        <dbReference type="EMBL" id="GFR64310.1"/>
    </source>
</evidence>
<comment type="caution">
    <text evidence="1">The sequence shown here is derived from an EMBL/GenBank/DDBJ whole genome shotgun (WGS) entry which is preliminary data.</text>
</comment>
<gene>
    <name evidence="1" type="ORF">ElyMa_005503400</name>
</gene>
<accession>A0AAV4EVD6</accession>
<name>A0AAV4EVD6_9GAST</name>
<dbReference type="AlphaFoldDB" id="A0AAV4EVD6"/>
<evidence type="ECO:0000313" key="2">
    <source>
        <dbReference type="Proteomes" id="UP000762676"/>
    </source>
</evidence>
<sequence length="218" mass="23486">MRLLHSQSESSSSLADVDLVVGETGVISLVRRSKDLPNERVRRCFLDKQLVTKVPSFSIKGGPTESLLTSSASAVAKTSSEAGGSVKNFPEASEATLQSSFSSSAADETISPEEMGRMTFDETCLRRRKVLLFALLWEGDGEEDYDERHALLEPPCPFLPLPCASKTLASSKVCSRGADRISVCCLGFSPPASMSANNQPINECSIALLVQRQDVIVV</sequence>
<proteinExistence type="predicted"/>
<protein>
    <submittedName>
        <fullName evidence="1">Uncharacterized protein</fullName>
    </submittedName>
</protein>
<dbReference type="EMBL" id="BMAT01010982">
    <property type="protein sequence ID" value="GFR64310.1"/>
    <property type="molecule type" value="Genomic_DNA"/>
</dbReference>